<reference evidence="2" key="1">
    <citation type="journal article" date="2019" name="Int. J. Syst. Evol. Microbiol.">
        <title>The Global Catalogue of Microorganisms (GCM) 10K type strain sequencing project: providing services to taxonomists for standard genome sequencing and annotation.</title>
        <authorList>
            <consortium name="The Broad Institute Genomics Platform"/>
            <consortium name="The Broad Institute Genome Sequencing Center for Infectious Disease"/>
            <person name="Wu L."/>
            <person name="Ma J."/>
        </authorList>
    </citation>
    <scope>NUCLEOTIDE SEQUENCE [LARGE SCALE GENOMIC DNA]</scope>
    <source>
        <strain evidence="2">JCM 18127</strain>
    </source>
</reference>
<comment type="caution">
    <text evidence="1">The sequence shown here is derived from an EMBL/GenBank/DDBJ whole genome shotgun (WGS) entry which is preliminary data.</text>
</comment>
<keyword evidence="2" id="KW-1185">Reference proteome</keyword>
<sequence length="426" mass="45975">MPEAAAPVPIRESRRQLVSMRDAEAESLKALGRELAGQSTWWGSDSGADASESGGATSAIHVRKAESDLWEVRVSDAIGVIRVGDQTLVVQPKIPMGHVLGLLSEAGTLPRTSSAPVQVSAGAHLFDLIASWLLTATQTVLRGDLIKQFQTHREVLPHVRGRINPAQTAGLLLRGRPQVDCEFDDLDIDNPTNRVLRAAVARIARSPLAQSTLRRTATQLLVHFQGVGDLRRGDASAAVTRQTWYYRDALQLANVILAGFALTLREGSLGGSAFLLRTPEAVEAGLRSLLTRGLADECAVTKKGLQLTPSTKTLNPDLVFDNGSAVGDVKYQLQGTDWDTGHIYQATTFATGYRASHALVITFRDGETARPSLQIGDVDVTNICWDARDETPYETAAERVVEDVRDWLPTREPASGHPEALALATG</sequence>
<evidence type="ECO:0000313" key="1">
    <source>
        <dbReference type="EMBL" id="GAA4672367.1"/>
    </source>
</evidence>
<name>A0ABP8VUZ6_9ACTN</name>
<accession>A0ABP8VUZ6</accession>
<dbReference type="PANTHER" id="PTHR38733:SF1">
    <property type="entry name" value="TYPE IV METHYL-DIRECTED RESTRICTION ENZYME ECOKMCRBC"/>
    <property type="match status" value="1"/>
</dbReference>
<dbReference type="Pfam" id="PF10117">
    <property type="entry name" value="McrBC"/>
    <property type="match status" value="1"/>
</dbReference>
<organism evidence="1 2">
    <name type="scientific">Nocardioides nanhaiensis</name>
    <dbReference type="NCBI Taxonomy" id="1476871"/>
    <lineage>
        <taxon>Bacteria</taxon>
        <taxon>Bacillati</taxon>
        <taxon>Actinomycetota</taxon>
        <taxon>Actinomycetes</taxon>
        <taxon>Propionibacteriales</taxon>
        <taxon>Nocardioidaceae</taxon>
        <taxon>Nocardioides</taxon>
    </lineage>
</organism>
<dbReference type="Proteomes" id="UP001500621">
    <property type="component" value="Unassembled WGS sequence"/>
</dbReference>
<protein>
    <recommendedName>
        <fullName evidence="3">Restriction endonuclease</fullName>
    </recommendedName>
</protein>
<dbReference type="PANTHER" id="PTHR38733">
    <property type="entry name" value="PROTEIN MCRC"/>
    <property type="match status" value="1"/>
</dbReference>
<gene>
    <name evidence="1" type="ORF">GCM10023226_06490</name>
</gene>
<proteinExistence type="predicted"/>
<evidence type="ECO:0008006" key="3">
    <source>
        <dbReference type="Google" id="ProtNLM"/>
    </source>
</evidence>
<evidence type="ECO:0000313" key="2">
    <source>
        <dbReference type="Proteomes" id="UP001500621"/>
    </source>
</evidence>
<dbReference type="InterPro" id="IPR019292">
    <property type="entry name" value="McrC"/>
</dbReference>
<dbReference type="EMBL" id="BAABIM010000001">
    <property type="protein sequence ID" value="GAA4672367.1"/>
    <property type="molecule type" value="Genomic_DNA"/>
</dbReference>